<dbReference type="InterPro" id="IPR020058">
    <property type="entry name" value="Glu/Gln-tRNA-synth_Ib_cat-dom"/>
</dbReference>
<evidence type="ECO:0000256" key="1">
    <source>
        <dbReference type="ARBA" id="ARBA00022598"/>
    </source>
</evidence>
<dbReference type="OrthoDB" id="9807503at2"/>
<keyword evidence="4" id="KW-0862">Zinc</keyword>
<accession>A0A2W7JBF2</accession>
<dbReference type="PANTHER" id="PTHR43311">
    <property type="entry name" value="GLUTAMATE--TRNA LIGASE"/>
    <property type="match status" value="1"/>
</dbReference>
<keyword evidence="6 7" id="KW-0030">Aminoacyl-tRNA synthetase</keyword>
<evidence type="ECO:0000256" key="2">
    <source>
        <dbReference type="ARBA" id="ARBA00022723"/>
    </source>
</evidence>
<evidence type="ECO:0000313" key="11">
    <source>
        <dbReference type="Proteomes" id="UP000249688"/>
    </source>
</evidence>
<dbReference type="GO" id="GO:0005829">
    <property type="term" value="C:cytosol"/>
    <property type="evidence" value="ECO:0007669"/>
    <property type="project" value="TreeGrafter"/>
</dbReference>
<dbReference type="EMBL" id="QKYU01000003">
    <property type="protein sequence ID" value="PZW49011.1"/>
    <property type="molecule type" value="Genomic_DNA"/>
</dbReference>
<keyword evidence="5 7" id="KW-0067">ATP-binding</keyword>
<evidence type="ECO:0000256" key="7">
    <source>
        <dbReference type="RuleBase" id="RU363037"/>
    </source>
</evidence>
<dbReference type="Pfam" id="PF00749">
    <property type="entry name" value="tRNA-synt_1c"/>
    <property type="match status" value="1"/>
</dbReference>
<proteinExistence type="inferred from homology"/>
<evidence type="ECO:0000256" key="6">
    <source>
        <dbReference type="ARBA" id="ARBA00023146"/>
    </source>
</evidence>
<evidence type="ECO:0000256" key="3">
    <source>
        <dbReference type="ARBA" id="ARBA00022741"/>
    </source>
</evidence>
<evidence type="ECO:0000313" key="10">
    <source>
        <dbReference type="EMBL" id="PZW49011.1"/>
    </source>
</evidence>
<gene>
    <name evidence="10" type="ORF">C8P66_10336</name>
</gene>
<evidence type="ECO:0000259" key="9">
    <source>
        <dbReference type="Pfam" id="PF00749"/>
    </source>
</evidence>
<evidence type="ECO:0000256" key="4">
    <source>
        <dbReference type="ARBA" id="ARBA00022833"/>
    </source>
</evidence>
<dbReference type="InterPro" id="IPR049940">
    <property type="entry name" value="GluQ/Sye"/>
</dbReference>
<dbReference type="GO" id="GO:0005524">
    <property type="term" value="F:ATP binding"/>
    <property type="evidence" value="ECO:0007669"/>
    <property type="project" value="UniProtKB-KW"/>
</dbReference>
<feature type="domain" description="Glutamyl/glutaminyl-tRNA synthetase class Ib catalytic" evidence="9">
    <location>
        <begin position="3"/>
        <end position="260"/>
    </location>
</feature>
<dbReference type="GO" id="GO:0006424">
    <property type="term" value="P:glutamyl-tRNA aminoacylation"/>
    <property type="evidence" value="ECO:0007669"/>
    <property type="project" value="TreeGrafter"/>
</dbReference>
<dbReference type="InterPro" id="IPR001412">
    <property type="entry name" value="aa-tRNA-synth_I_CS"/>
</dbReference>
<reference evidence="10 11" key="1">
    <citation type="submission" date="2018-06" db="EMBL/GenBank/DDBJ databases">
        <title>Genomic Encyclopedia of Archaeal and Bacterial Type Strains, Phase II (KMG-II): from individual species to whole genera.</title>
        <authorList>
            <person name="Goeker M."/>
        </authorList>
    </citation>
    <scope>NUCLEOTIDE SEQUENCE [LARGE SCALE GENOMIC DNA]</scope>
    <source>
        <strain evidence="10 11">DSM 24525</strain>
    </source>
</reference>
<dbReference type="PANTHER" id="PTHR43311:SF1">
    <property type="entry name" value="GLUTAMYL-Q TRNA(ASP) SYNTHETASE"/>
    <property type="match status" value="1"/>
</dbReference>
<sequence length="284" mass="30639">MTLTTRFAPSPTGLLHLGHAHSALAGFSAARAAGGRFLLRIEDIDSQRCRPEFTEAILRDLDWLGLEWDGAVRVQSRHMAEYRAVLEALDARGLLYPCVCTRADIAAAGAAPHGPEGAVYPGTCRDPTRAQRAARLAQPHALRLDMGRALAVVPGDLWFCEAGRGRLRCDPARFGDVVLARKDTPASYHLCVTHDDAVQGVTLVTRGEDLLAATDVQRLLQALCGWPEPHYAHHRLLTDGTGRRLAKRDGAATLASLREAGRSPAEVRAMAGWPGQPARSPSIA</sequence>
<comment type="similarity">
    <text evidence="7">Belongs to the class-I aminoacyl-tRNA synthetase family.</text>
</comment>
<dbReference type="InterPro" id="IPR014729">
    <property type="entry name" value="Rossmann-like_a/b/a_fold"/>
</dbReference>
<keyword evidence="1 7" id="KW-0436">Ligase</keyword>
<evidence type="ECO:0000256" key="5">
    <source>
        <dbReference type="ARBA" id="ARBA00022840"/>
    </source>
</evidence>
<name>A0A2W7JBF2_9PROT</name>
<keyword evidence="11" id="KW-1185">Reference proteome</keyword>
<evidence type="ECO:0000256" key="8">
    <source>
        <dbReference type="SAM" id="MobiDB-lite"/>
    </source>
</evidence>
<dbReference type="GO" id="GO:0004818">
    <property type="term" value="F:glutamate-tRNA ligase activity"/>
    <property type="evidence" value="ECO:0007669"/>
    <property type="project" value="TreeGrafter"/>
</dbReference>
<dbReference type="AlphaFoldDB" id="A0A2W7JBF2"/>
<keyword evidence="3 7" id="KW-0547">Nucleotide-binding</keyword>
<dbReference type="NCBIfam" id="NF004315">
    <property type="entry name" value="PRK05710.1-4"/>
    <property type="match status" value="1"/>
</dbReference>
<dbReference type="PROSITE" id="PS00178">
    <property type="entry name" value="AA_TRNA_LIGASE_I"/>
    <property type="match status" value="1"/>
</dbReference>
<feature type="region of interest" description="Disordered" evidence="8">
    <location>
        <begin position="265"/>
        <end position="284"/>
    </location>
</feature>
<organism evidence="10 11">
    <name type="scientific">Humitalea rosea</name>
    <dbReference type="NCBI Taxonomy" id="990373"/>
    <lineage>
        <taxon>Bacteria</taxon>
        <taxon>Pseudomonadati</taxon>
        <taxon>Pseudomonadota</taxon>
        <taxon>Alphaproteobacteria</taxon>
        <taxon>Acetobacterales</taxon>
        <taxon>Roseomonadaceae</taxon>
        <taxon>Humitalea</taxon>
    </lineage>
</organism>
<protein>
    <submittedName>
        <fullName evidence="10">Glutamyl-Q tRNA(Asp) synthetase</fullName>
    </submittedName>
</protein>
<dbReference type="Proteomes" id="UP000249688">
    <property type="component" value="Unassembled WGS sequence"/>
</dbReference>
<dbReference type="PRINTS" id="PR00987">
    <property type="entry name" value="TRNASYNTHGLU"/>
</dbReference>
<dbReference type="Gene3D" id="3.40.50.620">
    <property type="entry name" value="HUPs"/>
    <property type="match status" value="1"/>
</dbReference>
<keyword evidence="2" id="KW-0479">Metal-binding</keyword>
<comment type="caution">
    <text evidence="10">The sequence shown here is derived from an EMBL/GenBank/DDBJ whole genome shotgun (WGS) entry which is preliminary data.</text>
</comment>
<dbReference type="InterPro" id="IPR000924">
    <property type="entry name" value="Glu/Gln-tRNA-synth"/>
</dbReference>
<dbReference type="SUPFAM" id="SSF52374">
    <property type="entry name" value="Nucleotidylyl transferase"/>
    <property type="match status" value="1"/>
</dbReference>
<keyword evidence="7" id="KW-0648">Protein biosynthesis</keyword>
<dbReference type="RefSeq" id="WP_111396730.1">
    <property type="nucleotide sequence ID" value="NZ_QKYU01000003.1"/>
</dbReference>